<dbReference type="SUPFAM" id="SSF55120">
    <property type="entry name" value="Pseudouridine synthase"/>
    <property type="match status" value="1"/>
</dbReference>
<sequence length="318" mass="34527">MSPEPGRGRYPHLNGGYSYRERVRPGGAGLSVPDYYARFYPHSDRPTWAARLLAGEIELEGRPAQAGDILTAGARLVWHRPPWTEPAVPTEFSVLYEDRDLLAVCKPPGLPTLPAGGFLDQTLLTLLRRRWPAATPLHRLGRGTSGLVLCGLNAQATARLLADWRSGQVEKRYRALSAGVAPGNSYDIAVPIGPVAHPKLGQVYAASESGKAAYSRARVLARRTDSTLFEVDILTGRPHQIRIHLAAAGWPLVGDPLYVAGGHPRGDAVPGDLGYWLHAERLRVVHPRTRVPLTLYAPVPPTLEVEETPGTGEGARQV</sequence>
<dbReference type="RefSeq" id="WP_380083114.1">
    <property type="nucleotide sequence ID" value="NZ_JBHSWD010000001.1"/>
</dbReference>
<evidence type="ECO:0000313" key="2">
    <source>
        <dbReference type="EMBL" id="MFC6592100.1"/>
    </source>
</evidence>
<comment type="caution">
    <text evidence="2">The sequence shown here is derived from an EMBL/GenBank/DDBJ whole genome shotgun (WGS) entry which is preliminary data.</text>
</comment>
<proteinExistence type="predicted"/>
<protein>
    <submittedName>
        <fullName evidence="2">RluA family pseudouridine synthase</fullName>
        <ecNumber evidence="2">5.4.99.-</ecNumber>
    </submittedName>
</protein>
<name>A0ABW1YG12_9DEIO</name>
<keyword evidence="2" id="KW-0413">Isomerase</keyword>
<accession>A0ABW1YG12</accession>
<organism evidence="2 3">
    <name type="scientific">Deinococcus lacus</name>
    <dbReference type="NCBI Taxonomy" id="392561"/>
    <lineage>
        <taxon>Bacteria</taxon>
        <taxon>Thermotogati</taxon>
        <taxon>Deinococcota</taxon>
        <taxon>Deinococci</taxon>
        <taxon>Deinococcales</taxon>
        <taxon>Deinococcaceae</taxon>
        <taxon>Deinococcus</taxon>
    </lineage>
</organism>
<dbReference type="InterPro" id="IPR006145">
    <property type="entry name" value="PsdUridine_synth_RsuA/RluA"/>
</dbReference>
<dbReference type="PANTHER" id="PTHR21600">
    <property type="entry name" value="MITOCHONDRIAL RNA PSEUDOURIDINE SYNTHASE"/>
    <property type="match status" value="1"/>
</dbReference>
<dbReference type="Proteomes" id="UP001596297">
    <property type="component" value="Unassembled WGS sequence"/>
</dbReference>
<dbReference type="Gene3D" id="3.30.2350.10">
    <property type="entry name" value="Pseudouridine synthase"/>
    <property type="match status" value="1"/>
</dbReference>
<reference evidence="3" key="1">
    <citation type="journal article" date="2019" name="Int. J. Syst. Evol. Microbiol.">
        <title>The Global Catalogue of Microorganisms (GCM) 10K type strain sequencing project: providing services to taxonomists for standard genome sequencing and annotation.</title>
        <authorList>
            <consortium name="The Broad Institute Genomics Platform"/>
            <consortium name="The Broad Institute Genome Sequencing Center for Infectious Disease"/>
            <person name="Wu L."/>
            <person name="Ma J."/>
        </authorList>
    </citation>
    <scope>NUCLEOTIDE SEQUENCE [LARGE SCALE GENOMIC DNA]</scope>
    <source>
        <strain evidence="3">CGMCC 1.15772</strain>
    </source>
</reference>
<dbReference type="GO" id="GO:0016853">
    <property type="term" value="F:isomerase activity"/>
    <property type="evidence" value="ECO:0007669"/>
    <property type="project" value="UniProtKB-KW"/>
</dbReference>
<dbReference type="PROSITE" id="PS01129">
    <property type="entry name" value="PSI_RLU"/>
    <property type="match status" value="1"/>
</dbReference>
<dbReference type="InterPro" id="IPR050188">
    <property type="entry name" value="RluA_PseudoU_synthase"/>
</dbReference>
<evidence type="ECO:0000313" key="3">
    <source>
        <dbReference type="Proteomes" id="UP001596297"/>
    </source>
</evidence>
<dbReference type="InterPro" id="IPR020103">
    <property type="entry name" value="PsdUridine_synth_cat_dom_sf"/>
</dbReference>
<dbReference type="CDD" id="cd02869">
    <property type="entry name" value="PseudoU_synth_RluA_like"/>
    <property type="match status" value="1"/>
</dbReference>
<gene>
    <name evidence="2" type="ORF">ACFP81_08860</name>
</gene>
<keyword evidence="3" id="KW-1185">Reference proteome</keyword>
<dbReference type="PANTHER" id="PTHR21600:SF88">
    <property type="entry name" value="RNA PSEUDOURIDINE SYNTHASE 5"/>
    <property type="match status" value="1"/>
</dbReference>
<dbReference type="InterPro" id="IPR006224">
    <property type="entry name" value="PsdUridine_synth_RluA-like_CS"/>
</dbReference>
<dbReference type="EC" id="5.4.99.-" evidence="2"/>
<feature type="domain" description="Pseudouridine synthase RsuA/RluA-like" evidence="1">
    <location>
        <begin position="100"/>
        <end position="247"/>
    </location>
</feature>
<evidence type="ECO:0000259" key="1">
    <source>
        <dbReference type="Pfam" id="PF00849"/>
    </source>
</evidence>
<dbReference type="Pfam" id="PF00849">
    <property type="entry name" value="PseudoU_synth_2"/>
    <property type="match status" value="1"/>
</dbReference>
<dbReference type="EMBL" id="JBHSWD010000001">
    <property type="protein sequence ID" value="MFC6592100.1"/>
    <property type="molecule type" value="Genomic_DNA"/>
</dbReference>